<sequence length="57" mass="6571">MRDSPHLIEGPERYQGTGLSLILDRHSACLRGFRFQRKKPFKSCTPASLIMLMIKHT</sequence>
<dbReference type="AlphaFoldDB" id="A0A3B1CNU1"/>
<organism evidence="1">
    <name type="scientific">hydrothermal vent metagenome</name>
    <dbReference type="NCBI Taxonomy" id="652676"/>
    <lineage>
        <taxon>unclassified sequences</taxon>
        <taxon>metagenomes</taxon>
        <taxon>ecological metagenomes</taxon>
    </lineage>
</organism>
<feature type="non-terminal residue" evidence="1">
    <location>
        <position position="57"/>
    </location>
</feature>
<gene>
    <name evidence="1" type="ORF">MNBD_NITROSPIRAE03-1597</name>
</gene>
<dbReference type="EMBL" id="UOGI01000132">
    <property type="protein sequence ID" value="VAX32196.1"/>
    <property type="molecule type" value="Genomic_DNA"/>
</dbReference>
<reference evidence="1" key="1">
    <citation type="submission" date="2018-06" db="EMBL/GenBank/DDBJ databases">
        <authorList>
            <person name="Zhirakovskaya E."/>
        </authorList>
    </citation>
    <scope>NUCLEOTIDE SEQUENCE</scope>
</reference>
<name>A0A3B1CNU1_9ZZZZ</name>
<protein>
    <submittedName>
        <fullName evidence="1">Uncharacterized protein</fullName>
    </submittedName>
</protein>
<evidence type="ECO:0000313" key="1">
    <source>
        <dbReference type="EMBL" id="VAX32196.1"/>
    </source>
</evidence>
<proteinExistence type="predicted"/>
<accession>A0A3B1CNU1</accession>